<dbReference type="Gene3D" id="3.20.20.30">
    <property type="entry name" value="Luciferase-like domain"/>
    <property type="match status" value="1"/>
</dbReference>
<dbReference type="SUPFAM" id="SSF51679">
    <property type="entry name" value="Bacterial luciferase-like"/>
    <property type="match status" value="1"/>
</dbReference>
<feature type="domain" description="Luciferase-like" evidence="7">
    <location>
        <begin position="27"/>
        <end position="386"/>
    </location>
</feature>
<dbReference type="Pfam" id="PF00296">
    <property type="entry name" value="Bac_luciferase"/>
    <property type="match status" value="1"/>
</dbReference>
<feature type="binding site" evidence="6">
    <location>
        <position position="154"/>
    </location>
    <ligand>
        <name>FMN</name>
        <dbReference type="ChEBI" id="CHEBI:58210"/>
    </ligand>
</feature>
<comment type="caution">
    <text evidence="8">The sequence shown here is derived from an EMBL/GenBank/DDBJ whole genome shotgun (WGS) entry which is preliminary data.</text>
</comment>
<protein>
    <submittedName>
        <fullName evidence="8">LLM class flavin-dependent oxidoreductase</fullName>
    </submittedName>
</protein>
<evidence type="ECO:0000256" key="5">
    <source>
        <dbReference type="ARBA" id="ARBA00033748"/>
    </source>
</evidence>
<keyword evidence="1 6" id="KW-0285">Flavoprotein</keyword>
<keyword evidence="2 6" id="KW-0288">FMN</keyword>
<evidence type="ECO:0000256" key="3">
    <source>
        <dbReference type="ARBA" id="ARBA00023002"/>
    </source>
</evidence>
<keyword evidence="4" id="KW-0503">Monooxygenase</keyword>
<evidence type="ECO:0000313" key="8">
    <source>
        <dbReference type="EMBL" id="MBC5767035.1"/>
    </source>
</evidence>
<dbReference type="GO" id="GO:0004497">
    <property type="term" value="F:monooxygenase activity"/>
    <property type="evidence" value="ECO:0007669"/>
    <property type="project" value="UniProtKB-KW"/>
</dbReference>
<reference evidence="8" key="1">
    <citation type="submission" date="2020-08" db="EMBL/GenBank/DDBJ databases">
        <title>Ramlibacter sp. GTP1 16S ribosomal RNA gene genome sequencing and assembly.</title>
        <authorList>
            <person name="Kang M."/>
        </authorList>
    </citation>
    <scope>NUCLEOTIDE SEQUENCE</scope>
    <source>
        <strain evidence="8">GTP1</strain>
    </source>
</reference>
<organism evidence="8 9">
    <name type="scientific">Ramlibacter albus</name>
    <dbReference type="NCBI Taxonomy" id="2079448"/>
    <lineage>
        <taxon>Bacteria</taxon>
        <taxon>Pseudomonadati</taxon>
        <taxon>Pseudomonadota</taxon>
        <taxon>Betaproteobacteria</taxon>
        <taxon>Burkholderiales</taxon>
        <taxon>Comamonadaceae</taxon>
        <taxon>Ramlibacter</taxon>
    </lineage>
</organism>
<feature type="binding site" evidence="6">
    <location>
        <position position="104"/>
    </location>
    <ligand>
        <name>FMN</name>
        <dbReference type="ChEBI" id="CHEBI:58210"/>
    </ligand>
</feature>
<dbReference type="GO" id="GO:0016705">
    <property type="term" value="F:oxidoreductase activity, acting on paired donors, with incorporation or reduction of molecular oxygen"/>
    <property type="evidence" value="ECO:0007669"/>
    <property type="project" value="InterPro"/>
</dbReference>
<dbReference type="PANTHER" id="PTHR30011:SF16">
    <property type="entry name" value="C2H2 FINGER DOMAIN TRANSCRIPTION FACTOR (EUROFUNG)-RELATED"/>
    <property type="match status" value="1"/>
</dbReference>
<evidence type="ECO:0000256" key="2">
    <source>
        <dbReference type="ARBA" id="ARBA00022643"/>
    </source>
</evidence>
<dbReference type="Proteomes" id="UP000596827">
    <property type="component" value="Unassembled WGS sequence"/>
</dbReference>
<evidence type="ECO:0000313" key="9">
    <source>
        <dbReference type="Proteomes" id="UP000596827"/>
    </source>
</evidence>
<dbReference type="InterPro" id="IPR016215">
    <property type="entry name" value="NTA_MOA"/>
</dbReference>
<evidence type="ECO:0000259" key="7">
    <source>
        <dbReference type="Pfam" id="PF00296"/>
    </source>
</evidence>
<dbReference type="InterPro" id="IPR051260">
    <property type="entry name" value="Diverse_substr_monoxygenases"/>
</dbReference>
<gene>
    <name evidence="8" type="ORF">H8R02_21395</name>
</gene>
<name>A0A923MBP5_9BURK</name>
<evidence type="ECO:0000256" key="6">
    <source>
        <dbReference type="PIRSR" id="PIRSR000337-1"/>
    </source>
</evidence>
<dbReference type="RefSeq" id="WP_187083713.1">
    <property type="nucleotide sequence ID" value="NZ_JACORU010000009.1"/>
</dbReference>
<dbReference type="PIRSF" id="PIRSF000337">
    <property type="entry name" value="NTA_MOA"/>
    <property type="match status" value="1"/>
</dbReference>
<keyword evidence="9" id="KW-1185">Reference proteome</keyword>
<keyword evidence="3" id="KW-0560">Oxidoreductase</keyword>
<dbReference type="AlphaFoldDB" id="A0A923MBP5"/>
<feature type="binding site" evidence="6">
    <location>
        <position position="58"/>
    </location>
    <ligand>
        <name>FMN</name>
        <dbReference type="ChEBI" id="CHEBI:58210"/>
    </ligand>
</feature>
<accession>A0A923MBP5</accession>
<feature type="binding site" evidence="6">
    <location>
        <position position="230"/>
    </location>
    <ligand>
        <name>FMN</name>
        <dbReference type="ChEBI" id="CHEBI:58210"/>
    </ligand>
</feature>
<evidence type="ECO:0000256" key="4">
    <source>
        <dbReference type="ARBA" id="ARBA00023033"/>
    </source>
</evidence>
<comment type="similarity">
    <text evidence="5">Belongs to the NtaA/SnaA/DszA monooxygenase family.</text>
</comment>
<sequence length="438" mass="48316">MMKEIRINAFDMNCVGHIQQGLWTHPRDQSTRYTQLDYWTDYARRLEAGLFDGIFLADVLGVYDVLGGSPDPAVRHAVQVPVNDPTLLIPAMATVTRHLGFGVTANLTYEQPFTFARRMSTLDHLTGGRIGWNIVTGYLDSAARAAGFAGQMAHDDRYDMADEYMALVRALWEGSWEDGAVVADRRTGTYADPAKVHVVHHKGKQYTVDAMHLCEPSSQRTPVLYQAGASARGTRFAATHAECVFLNGQAQPAVKQQVDSLRSEAEAQGRSRDAIRVFLGATIVTGRTDAEARDKFEDYKRHASSDGALVHAAASLGIDFSKYDIDEPIVTASQAIVSNVEAMTRAAGPQWTRRKLLDQFVLGSRQKPWIGSGATIAQMLVDWSEQCGVDGYNLSRTVVPECVDDFIAHVVPELQSRGAYKTRYSEGTLREKLFGRPG</sequence>
<dbReference type="NCBIfam" id="TIGR03860">
    <property type="entry name" value="FMN_nitrolo"/>
    <property type="match status" value="1"/>
</dbReference>
<dbReference type="EMBL" id="JACORU010000009">
    <property type="protein sequence ID" value="MBC5767035.1"/>
    <property type="molecule type" value="Genomic_DNA"/>
</dbReference>
<proteinExistence type="inferred from homology"/>
<dbReference type="PANTHER" id="PTHR30011">
    <property type="entry name" value="ALKANESULFONATE MONOOXYGENASE-RELATED"/>
    <property type="match status" value="1"/>
</dbReference>
<feature type="binding site" evidence="6">
    <location>
        <position position="158"/>
    </location>
    <ligand>
        <name>FMN</name>
        <dbReference type="ChEBI" id="CHEBI:58210"/>
    </ligand>
</feature>
<evidence type="ECO:0000256" key="1">
    <source>
        <dbReference type="ARBA" id="ARBA00022630"/>
    </source>
</evidence>
<dbReference type="InterPro" id="IPR036661">
    <property type="entry name" value="Luciferase-like_sf"/>
</dbReference>
<dbReference type="InterPro" id="IPR011251">
    <property type="entry name" value="Luciferase-like_dom"/>
</dbReference>